<proteinExistence type="predicted"/>
<evidence type="ECO:0000313" key="2">
    <source>
        <dbReference type="EMBL" id="ARF08847.1"/>
    </source>
</evidence>
<reference evidence="2" key="1">
    <citation type="journal article" date="2017" name="Science">
        <title>Giant viruses with an expanded complement of translation system components.</title>
        <authorList>
            <person name="Schulz F."/>
            <person name="Yutin N."/>
            <person name="Ivanova N.N."/>
            <person name="Ortega D.R."/>
            <person name="Lee T.K."/>
            <person name="Vierheilig J."/>
            <person name="Daims H."/>
            <person name="Horn M."/>
            <person name="Wagner M."/>
            <person name="Jensen G.J."/>
            <person name="Kyrpides N.C."/>
            <person name="Koonin E.V."/>
            <person name="Woyke T."/>
        </authorList>
    </citation>
    <scope>NUCLEOTIDE SEQUENCE</scope>
    <source>
        <strain evidence="2">CTV1</strain>
    </source>
</reference>
<evidence type="ECO:0000256" key="1">
    <source>
        <dbReference type="SAM" id="MobiDB-lite"/>
    </source>
</evidence>
<gene>
    <name evidence="2" type="ORF">Catovirus_1_897</name>
</gene>
<sequence>MSKSANNWTNVQNKSRFPHHNSGESNNDNTKTSYGNGNGYGYKKNYGKNAYKKSKNSKDFLIEVIKGNTKNNIQDWEKIRDQIYEEFSTCKNEKENSMMMNNIVKFSLHEVLRDPRIITIMNSLHKVGQHAPIHIALWRNKDIEKSFKRTDEDAFETVKVIMENSNFSVLDKNDKEETVLNSLAESRRCGFLGEETASKIYDYLMEPNEKTIANMTKEVFNKITSTNLDTFRPTICWLISLPLSKFGDEIFEKLQFVKPMDRDSVTHKYREIIKISSLFSIISKRGPGKSDYDGYFEKNSWSPKHIDKIRVNIIDRFVNCDLDKAHNIEIIGGVVGEFSGEQEIINYCQSYKAAHPEIVTICIAHAYPRFKNKMMLDILSEIQKHTRGKVLFTIKSIIELYQPEIAKNQKQIASVKKQEDEEELSNPLIGRLALRQLNKLPDEEMRIAGEDLYPEELDNAAYSVCDYLSKTKKEVLCEAIIVELLESVNTEIGLKAIDVLIKYLIEIKGLDKKIFSTIFKTKIGKITELYADENPAGFKKVRTKLENLFKL</sequence>
<dbReference type="EMBL" id="KY684083">
    <property type="protein sequence ID" value="ARF08847.1"/>
    <property type="molecule type" value="Genomic_DNA"/>
</dbReference>
<accession>A0A1V0SAV6</accession>
<name>A0A1V0SAV6_9VIRU</name>
<feature type="compositionally biased region" description="Polar residues" evidence="1">
    <location>
        <begin position="23"/>
        <end position="32"/>
    </location>
</feature>
<protein>
    <submittedName>
        <fullName evidence="2">Uncharacterized protein</fullName>
    </submittedName>
</protein>
<feature type="compositionally biased region" description="Polar residues" evidence="1">
    <location>
        <begin position="1"/>
        <end position="15"/>
    </location>
</feature>
<organism evidence="2">
    <name type="scientific">Catovirus CTV1</name>
    <dbReference type="NCBI Taxonomy" id="1977631"/>
    <lineage>
        <taxon>Viruses</taxon>
        <taxon>Varidnaviria</taxon>
        <taxon>Bamfordvirae</taxon>
        <taxon>Nucleocytoviricota</taxon>
        <taxon>Megaviricetes</taxon>
        <taxon>Imitervirales</taxon>
        <taxon>Mimiviridae</taxon>
        <taxon>Klosneuvirinae</taxon>
        <taxon>Catovirus</taxon>
    </lineage>
</organism>
<feature type="region of interest" description="Disordered" evidence="1">
    <location>
        <begin position="1"/>
        <end position="36"/>
    </location>
</feature>